<name>A0A9N9KFJ9_9GLOM</name>
<keyword evidence="1" id="KW-1133">Transmembrane helix</keyword>
<evidence type="ECO:0000256" key="1">
    <source>
        <dbReference type="SAM" id="Phobius"/>
    </source>
</evidence>
<reference evidence="2" key="1">
    <citation type="submission" date="2021-06" db="EMBL/GenBank/DDBJ databases">
        <authorList>
            <person name="Kallberg Y."/>
            <person name="Tangrot J."/>
            <person name="Rosling A."/>
        </authorList>
    </citation>
    <scope>NUCLEOTIDE SEQUENCE</scope>
    <source>
        <strain evidence="2">MA453B</strain>
    </source>
</reference>
<keyword evidence="3" id="KW-1185">Reference proteome</keyword>
<feature type="non-terminal residue" evidence="2">
    <location>
        <position position="1"/>
    </location>
</feature>
<evidence type="ECO:0000313" key="3">
    <source>
        <dbReference type="Proteomes" id="UP000789405"/>
    </source>
</evidence>
<keyword evidence="1" id="KW-0812">Transmembrane</keyword>
<dbReference type="EMBL" id="CAJVPY010066922">
    <property type="protein sequence ID" value="CAG8825713.1"/>
    <property type="molecule type" value="Genomic_DNA"/>
</dbReference>
<accession>A0A9N9KFJ9</accession>
<feature type="transmembrane region" description="Helical" evidence="1">
    <location>
        <begin position="12"/>
        <end position="32"/>
    </location>
</feature>
<comment type="caution">
    <text evidence="2">The sequence shown here is derived from an EMBL/GenBank/DDBJ whole genome shotgun (WGS) entry which is preliminary data.</text>
</comment>
<gene>
    <name evidence="2" type="ORF">DERYTH_LOCUS27953</name>
</gene>
<evidence type="ECO:0000313" key="2">
    <source>
        <dbReference type="EMBL" id="CAG8825713.1"/>
    </source>
</evidence>
<feature type="non-terminal residue" evidence="2">
    <location>
        <position position="143"/>
    </location>
</feature>
<proteinExistence type="predicted"/>
<protein>
    <submittedName>
        <fullName evidence="2">19748_t:CDS:1</fullName>
    </submittedName>
</protein>
<dbReference type="AlphaFoldDB" id="A0A9N9KFJ9"/>
<sequence>WKQLTATKYTKLFILTSILQCITIIIFEALLLNRNLKLTNAWTIHNYANLTNDCEGYYERELPRFPFIHLDNITLIFFQVFNEHSIQIQTIAILNIIWAFYGIGQAYEVFYTINEVKSLINCVSEESLPDETLVEGIETYRHT</sequence>
<organism evidence="2 3">
    <name type="scientific">Dentiscutata erythropus</name>
    <dbReference type="NCBI Taxonomy" id="1348616"/>
    <lineage>
        <taxon>Eukaryota</taxon>
        <taxon>Fungi</taxon>
        <taxon>Fungi incertae sedis</taxon>
        <taxon>Mucoromycota</taxon>
        <taxon>Glomeromycotina</taxon>
        <taxon>Glomeromycetes</taxon>
        <taxon>Diversisporales</taxon>
        <taxon>Gigasporaceae</taxon>
        <taxon>Dentiscutata</taxon>
    </lineage>
</organism>
<keyword evidence="1" id="KW-0472">Membrane</keyword>
<dbReference type="Proteomes" id="UP000789405">
    <property type="component" value="Unassembled WGS sequence"/>
</dbReference>